<comment type="caution">
    <text evidence="1">The sequence shown here is derived from an EMBL/GenBank/DDBJ whole genome shotgun (WGS) entry which is preliminary data.</text>
</comment>
<sequence length="323" mass="35427">MFCHPATAPFAIKGAILSVGAEAYEASSDSLTTVVTDSGAKVDKEILLKQMSVLSQGGDVLVKDLGENTKKMEDSPAKVVNGPETEAGKAAFAAFVDAISDRSDILQKYNLSIVRLAKLRLEIIDGNKSLGIFEGSLPSVSGDHMLIDLTWEKALKYGFSPKWFDIRLKGMQVYLFGARVDINKLPQEARGSADADKTIRLTLESSGNFRYIEEQAKLHEYSMPSNTFEFSYKIFKASESEEHQNNSEMGAGDAIAYEMVSSLEEGDKFELALPNLGINEKFSLQSPLGAWTVYVDPSVDLTDLTEVHFVFDLALRTSSDHSV</sequence>
<gene>
    <name evidence="1" type="ORF">BOTCAL_0007g00420</name>
</gene>
<evidence type="ECO:0000313" key="2">
    <source>
        <dbReference type="Proteomes" id="UP000297299"/>
    </source>
</evidence>
<proteinExistence type="predicted"/>
<reference evidence="1 2" key="1">
    <citation type="submission" date="2017-11" db="EMBL/GenBank/DDBJ databases">
        <title>Comparative genomics of Botrytis spp.</title>
        <authorList>
            <person name="Valero-Jimenez C.A."/>
            <person name="Tapia P."/>
            <person name="Veloso J."/>
            <person name="Silva-Moreno E."/>
            <person name="Staats M."/>
            <person name="Valdes J.H."/>
            <person name="Van Kan J.A.L."/>
        </authorList>
    </citation>
    <scope>NUCLEOTIDE SEQUENCE [LARGE SCALE GENOMIC DNA]</scope>
    <source>
        <strain evidence="1 2">MUCL2830</strain>
    </source>
</reference>
<protein>
    <submittedName>
        <fullName evidence="1">Uncharacterized protein</fullName>
    </submittedName>
</protein>
<dbReference type="AlphaFoldDB" id="A0A4Y8DJN0"/>
<dbReference type="EMBL" id="PHWZ01000007">
    <property type="protein sequence ID" value="TEY86515.1"/>
    <property type="molecule type" value="Genomic_DNA"/>
</dbReference>
<keyword evidence="2" id="KW-1185">Reference proteome</keyword>
<dbReference type="Proteomes" id="UP000297299">
    <property type="component" value="Unassembled WGS sequence"/>
</dbReference>
<accession>A0A4Y8DJN0</accession>
<dbReference type="OrthoDB" id="5387507at2759"/>
<organism evidence="1 2">
    <name type="scientific">Botryotinia calthae</name>
    <dbReference type="NCBI Taxonomy" id="38488"/>
    <lineage>
        <taxon>Eukaryota</taxon>
        <taxon>Fungi</taxon>
        <taxon>Dikarya</taxon>
        <taxon>Ascomycota</taxon>
        <taxon>Pezizomycotina</taxon>
        <taxon>Leotiomycetes</taxon>
        <taxon>Helotiales</taxon>
        <taxon>Sclerotiniaceae</taxon>
        <taxon>Botryotinia</taxon>
    </lineage>
</organism>
<name>A0A4Y8DJN0_9HELO</name>
<evidence type="ECO:0000313" key="1">
    <source>
        <dbReference type="EMBL" id="TEY86515.1"/>
    </source>
</evidence>